<evidence type="ECO:0000313" key="6">
    <source>
        <dbReference type="EMBL" id="XCC45251.1"/>
    </source>
</evidence>
<sequence length="61" mass="7485">MANPKRRTSKSKKKIRRNSLNNIKKINNLFFNKKKNIYHISHNAYIKNNIIYYKKIKIHKK</sequence>
<comment type="similarity">
    <text evidence="1">Belongs to the bacterial ribosomal protein bL32 family.</text>
</comment>
<keyword evidence="2 6" id="KW-0689">Ribosomal protein</keyword>
<dbReference type="SUPFAM" id="SSF57829">
    <property type="entry name" value="Zn-binding ribosomal proteins"/>
    <property type="match status" value="1"/>
</dbReference>
<accession>A0AAU7ZXC6</accession>
<dbReference type="GO" id="GO:0015934">
    <property type="term" value="C:large ribosomal subunit"/>
    <property type="evidence" value="ECO:0007669"/>
    <property type="project" value="InterPro"/>
</dbReference>
<evidence type="ECO:0000256" key="5">
    <source>
        <dbReference type="ARBA" id="ARBA00035491"/>
    </source>
</evidence>
<keyword evidence="3" id="KW-0687">Ribonucleoprotein</keyword>
<name>A0AAU7ZXC6_9FLAO</name>
<dbReference type="GO" id="GO:0003735">
    <property type="term" value="F:structural constituent of ribosome"/>
    <property type="evidence" value="ECO:0007669"/>
    <property type="project" value="InterPro"/>
</dbReference>
<protein>
    <recommendedName>
        <fullName evidence="4">Large ribosomal subunit protein bL32</fullName>
    </recommendedName>
    <alternativeName>
        <fullName evidence="5">50S ribosomal protein L32</fullName>
    </alternativeName>
</protein>
<dbReference type="EMBL" id="CP158689">
    <property type="protein sequence ID" value="XCC45251.1"/>
    <property type="molecule type" value="Genomic_DNA"/>
</dbReference>
<evidence type="ECO:0000256" key="4">
    <source>
        <dbReference type="ARBA" id="ARBA00035178"/>
    </source>
</evidence>
<dbReference type="NCBIfam" id="TIGR01031">
    <property type="entry name" value="rpmF_bact"/>
    <property type="match status" value="1"/>
</dbReference>
<reference evidence="6" key="1">
    <citation type="submission" date="2024-06" db="EMBL/GenBank/DDBJ databases">
        <title>Diversity, functionality, and evolutionary history of bacterial symbionts in false click beetles (Coleoptera, Throscidae).</title>
        <authorList>
            <person name="Wierz J.C."/>
            <person name="Malm H."/>
            <person name="Kaltenpoth M."/>
            <person name="Engl T."/>
        </authorList>
    </citation>
    <scope>NUCLEOTIDE SEQUENCE</scope>
    <source>
        <strain evidence="6">Ttur</strain>
    </source>
</reference>
<dbReference type="InterPro" id="IPR002677">
    <property type="entry name" value="Ribosomal_bL32"/>
</dbReference>
<evidence type="ECO:0000256" key="2">
    <source>
        <dbReference type="ARBA" id="ARBA00022980"/>
    </source>
</evidence>
<gene>
    <name evidence="6" type="primary">rpmF</name>
    <name evidence="6" type="ORF">ABUS76_00570</name>
</gene>
<proteinExistence type="inferred from homology"/>
<dbReference type="AlphaFoldDB" id="A0AAU7ZXC6"/>
<dbReference type="InterPro" id="IPR011332">
    <property type="entry name" value="Ribosomal_zn-bd"/>
</dbReference>
<organism evidence="6">
    <name type="scientific">Candidatus Shikimatogenerans sp. Ttur</name>
    <dbReference type="NCBI Taxonomy" id="3158569"/>
    <lineage>
        <taxon>Bacteria</taxon>
        <taxon>Pseudomonadati</taxon>
        <taxon>Bacteroidota</taxon>
        <taxon>Flavobacteriia</taxon>
        <taxon>Flavobacteriales</taxon>
        <taxon>Candidatus Shikimatogenerans</taxon>
    </lineage>
</organism>
<evidence type="ECO:0000256" key="1">
    <source>
        <dbReference type="ARBA" id="ARBA00008560"/>
    </source>
</evidence>
<dbReference type="GO" id="GO:0006412">
    <property type="term" value="P:translation"/>
    <property type="evidence" value="ECO:0007669"/>
    <property type="project" value="InterPro"/>
</dbReference>
<dbReference type="Pfam" id="PF01783">
    <property type="entry name" value="Ribosomal_L32p"/>
    <property type="match status" value="1"/>
</dbReference>
<evidence type="ECO:0000256" key="3">
    <source>
        <dbReference type="ARBA" id="ARBA00023274"/>
    </source>
</evidence>